<organism evidence="1 2">
    <name type="scientific">Cylindrobasidium torrendii FP15055 ss-10</name>
    <dbReference type="NCBI Taxonomy" id="1314674"/>
    <lineage>
        <taxon>Eukaryota</taxon>
        <taxon>Fungi</taxon>
        <taxon>Dikarya</taxon>
        <taxon>Basidiomycota</taxon>
        <taxon>Agaricomycotina</taxon>
        <taxon>Agaricomycetes</taxon>
        <taxon>Agaricomycetidae</taxon>
        <taxon>Agaricales</taxon>
        <taxon>Marasmiineae</taxon>
        <taxon>Physalacriaceae</taxon>
        <taxon>Cylindrobasidium</taxon>
    </lineage>
</organism>
<proteinExistence type="predicted"/>
<evidence type="ECO:0008006" key="3">
    <source>
        <dbReference type="Google" id="ProtNLM"/>
    </source>
</evidence>
<gene>
    <name evidence="1" type="ORF">CYLTODRAFT_495328</name>
</gene>
<name>A0A0D7ASV6_9AGAR</name>
<protein>
    <recommendedName>
        <fullName evidence="3">F-box domain-containing protein</fullName>
    </recommendedName>
</protein>
<accession>A0A0D7ASV6</accession>
<dbReference type="EMBL" id="KN880985">
    <property type="protein sequence ID" value="KIY61287.1"/>
    <property type="molecule type" value="Genomic_DNA"/>
</dbReference>
<dbReference type="Proteomes" id="UP000054007">
    <property type="component" value="Unassembled WGS sequence"/>
</dbReference>
<reference evidence="1 2" key="1">
    <citation type="journal article" date="2015" name="Fungal Genet. Biol.">
        <title>Evolution of novel wood decay mechanisms in Agaricales revealed by the genome sequences of Fistulina hepatica and Cylindrobasidium torrendii.</title>
        <authorList>
            <person name="Floudas D."/>
            <person name="Held B.W."/>
            <person name="Riley R."/>
            <person name="Nagy L.G."/>
            <person name="Koehler G."/>
            <person name="Ransdell A.S."/>
            <person name="Younus H."/>
            <person name="Chow J."/>
            <person name="Chiniquy J."/>
            <person name="Lipzen A."/>
            <person name="Tritt A."/>
            <person name="Sun H."/>
            <person name="Haridas S."/>
            <person name="LaButti K."/>
            <person name="Ohm R.A."/>
            <person name="Kues U."/>
            <person name="Blanchette R.A."/>
            <person name="Grigoriev I.V."/>
            <person name="Minto R.E."/>
            <person name="Hibbett D.S."/>
        </authorList>
    </citation>
    <scope>NUCLEOTIDE SEQUENCE [LARGE SCALE GENOMIC DNA]</scope>
    <source>
        <strain evidence="1 2">FP15055 ss-10</strain>
    </source>
</reference>
<dbReference type="AlphaFoldDB" id="A0A0D7ASV6"/>
<evidence type="ECO:0000313" key="1">
    <source>
        <dbReference type="EMBL" id="KIY61287.1"/>
    </source>
</evidence>
<evidence type="ECO:0000313" key="2">
    <source>
        <dbReference type="Proteomes" id="UP000054007"/>
    </source>
</evidence>
<sequence length="391" mass="43873">MSALSLSVMTRPPGTRTFTALYFALPDELQRDIMILAIHAVKNSLQDDIERGTIIGTVAEAMYASYTRSFKLDLLRRVVLDSIALKDAARYQTFMSSARIIKGVRSGVGSAVRRLVINGRGMDNNIDWMALLEARKHMGRLRTLGLIRVNLPQYDIEVARVVRGLDNVTILSCTLSSSTLAVCASLVPRLSVRQNTFTSNEEDILLGPFHLDYLTLDATSEGERVAYSRVLALVHRVRHLTVRGLKNGWILGDGWSSVEHLESLYGLPNHFVVHPSMSDLTLGVKDIHLDRLLPLIPINYGQSLKIVVEVSLARGAQNLRSLWQILDQCHTETPKVEFFMLCHEIGQEKRFGALRLKENLLTCNVVDGDVLCRKAVISVVPTYVLEYEMYR</sequence>
<keyword evidence="2" id="KW-1185">Reference proteome</keyword>